<dbReference type="SMART" id="SM00487">
    <property type="entry name" value="DEXDc"/>
    <property type="match status" value="1"/>
</dbReference>
<dbReference type="InterPro" id="IPR014001">
    <property type="entry name" value="Helicase_ATP-bd"/>
</dbReference>
<comment type="similarity">
    <text evidence="5">Belongs to the DEAD box helicase family.</text>
</comment>
<proteinExistence type="inferred from homology"/>
<dbReference type="PROSITE" id="PS51194">
    <property type="entry name" value="HELICASE_CTER"/>
    <property type="match status" value="1"/>
</dbReference>
<gene>
    <name evidence="8" type="ORF">HMPREF9135_1323</name>
</gene>
<dbReference type="CDD" id="cd00268">
    <property type="entry name" value="DEADc"/>
    <property type="match status" value="1"/>
</dbReference>
<dbReference type="PATRIC" id="fig|1115809.3.peg.105"/>
<dbReference type="GO" id="GO:0016787">
    <property type="term" value="F:hydrolase activity"/>
    <property type="evidence" value="ECO:0007669"/>
    <property type="project" value="UniProtKB-KW"/>
</dbReference>
<dbReference type="InterPro" id="IPR011545">
    <property type="entry name" value="DEAD/DEAH_box_helicase_dom"/>
</dbReference>
<keyword evidence="1" id="KW-0547">Nucleotide-binding</keyword>
<dbReference type="GO" id="GO:0003676">
    <property type="term" value="F:nucleic acid binding"/>
    <property type="evidence" value="ECO:0007669"/>
    <property type="project" value="InterPro"/>
</dbReference>
<dbReference type="InterPro" id="IPR001650">
    <property type="entry name" value="Helicase_C-like"/>
</dbReference>
<organism evidence="8 9">
    <name type="scientific">Segatella baroniae F0067</name>
    <dbReference type="NCBI Taxonomy" id="1115809"/>
    <lineage>
        <taxon>Bacteria</taxon>
        <taxon>Pseudomonadati</taxon>
        <taxon>Bacteroidota</taxon>
        <taxon>Bacteroidia</taxon>
        <taxon>Bacteroidales</taxon>
        <taxon>Prevotellaceae</taxon>
        <taxon>Segatella</taxon>
    </lineage>
</organism>
<dbReference type="Proteomes" id="UP000016648">
    <property type="component" value="Unassembled WGS sequence"/>
</dbReference>
<comment type="caution">
    <text evidence="8">The sequence shown here is derived from an EMBL/GenBank/DDBJ whole genome shotgun (WGS) entry which is preliminary data.</text>
</comment>
<dbReference type="GO" id="GO:0003724">
    <property type="term" value="F:RNA helicase activity"/>
    <property type="evidence" value="ECO:0007669"/>
    <property type="project" value="TreeGrafter"/>
</dbReference>
<dbReference type="InterPro" id="IPR005580">
    <property type="entry name" value="DbpA/CsdA_RNA-bd_dom"/>
</dbReference>
<dbReference type="CDD" id="cd12252">
    <property type="entry name" value="RRM_DbpA"/>
    <property type="match status" value="1"/>
</dbReference>
<keyword evidence="9" id="KW-1185">Reference proteome</keyword>
<dbReference type="AlphaFoldDB" id="U2QGM4"/>
<dbReference type="EMBL" id="AWEY01000004">
    <property type="protein sequence ID" value="ERK40453.1"/>
    <property type="molecule type" value="Genomic_DNA"/>
</dbReference>
<keyword evidence="2" id="KW-0378">Hydrolase</keyword>
<evidence type="ECO:0000259" key="7">
    <source>
        <dbReference type="PROSITE" id="PS51194"/>
    </source>
</evidence>
<dbReference type="Gene3D" id="3.30.70.330">
    <property type="match status" value="1"/>
</dbReference>
<keyword evidence="3 8" id="KW-0347">Helicase</keyword>
<dbReference type="CDD" id="cd18787">
    <property type="entry name" value="SF2_C_DEAD"/>
    <property type="match status" value="1"/>
</dbReference>
<dbReference type="PANTHER" id="PTHR47959:SF1">
    <property type="entry name" value="ATP-DEPENDENT RNA HELICASE DBPA"/>
    <property type="match status" value="1"/>
</dbReference>
<evidence type="ECO:0000313" key="8">
    <source>
        <dbReference type="EMBL" id="ERK40453.1"/>
    </source>
</evidence>
<reference evidence="8 9" key="1">
    <citation type="submission" date="2013-08" db="EMBL/GenBank/DDBJ databases">
        <authorList>
            <person name="Durkin A.S."/>
            <person name="Haft D.R."/>
            <person name="McCorrison J."/>
            <person name="Torralba M."/>
            <person name="Gillis M."/>
            <person name="Haft D.H."/>
            <person name="Methe B."/>
            <person name="Sutton G."/>
            <person name="Nelson K.E."/>
        </authorList>
    </citation>
    <scope>NUCLEOTIDE SEQUENCE [LARGE SCALE GENOMIC DNA]</scope>
    <source>
        <strain evidence="8 9">F0067</strain>
    </source>
</reference>
<evidence type="ECO:0000256" key="1">
    <source>
        <dbReference type="ARBA" id="ARBA00022741"/>
    </source>
</evidence>
<dbReference type="PROSITE" id="PS51192">
    <property type="entry name" value="HELICASE_ATP_BIND_1"/>
    <property type="match status" value="1"/>
</dbReference>
<sequence length="446" mass="49789">MEYLNQVLDKLGYKLNAMQQDVYDTLRHKDKNNVIVLSPTGTGKTLSYLLPIIEQLDTSTTQLECLVVVPGRELAMQSADVLKSMGTDINACACFGGRPAMDEHRIMRKLQPKIIFGTPGRLNDHIAKGNISTEHIRYVVLDEYDKCLELGFRNEMTSLLSTLPAHVGHVFLSATRCKELETGGFTSHYTTLDYLVPKRAMADRIKLYQINSSDKDKLACLLNLLFHLGDQSTIVFLNYRDAVERVANFLKSFGFMPAVYHGGLDQAGREDSLYKFMNGSSNILVCTDLGSRGLDMPDVQNIVNYHLPETPESFIHRVGRTARWNAAGRAFVIVGPEESIPSYVEAEFEPFDLPVAEQQLAPRSRAVPLPKMTTLYIGKGKKNKISKGDVVGFFCKQCGLSSQDIGRIDIYDYYSLVAVDRTSAPFALKKAKGLKIKGIKTIVEEK</sequence>
<dbReference type="Pfam" id="PF03880">
    <property type="entry name" value="DbpA"/>
    <property type="match status" value="1"/>
</dbReference>
<dbReference type="InterPro" id="IPR012677">
    <property type="entry name" value="Nucleotide-bd_a/b_plait_sf"/>
</dbReference>
<dbReference type="SUPFAM" id="SSF52540">
    <property type="entry name" value="P-loop containing nucleoside triphosphate hydrolases"/>
    <property type="match status" value="1"/>
</dbReference>
<dbReference type="SMART" id="SM00490">
    <property type="entry name" value="HELICc"/>
    <property type="match status" value="1"/>
</dbReference>
<dbReference type="PANTHER" id="PTHR47959">
    <property type="entry name" value="ATP-DEPENDENT RNA HELICASE RHLE-RELATED"/>
    <property type="match status" value="1"/>
</dbReference>
<name>U2QGM4_9BACT</name>
<dbReference type="InterPro" id="IPR044742">
    <property type="entry name" value="DEAD/DEAH_RhlB"/>
</dbReference>
<evidence type="ECO:0000256" key="4">
    <source>
        <dbReference type="ARBA" id="ARBA00022840"/>
    </source>
</evidence>
<evidence type="ECO:0000256" key="2">
    <source>
        <dbReference type="ARBA" id="ARBA00022801"/>
    </source>
</evidence>
<evidence type="ECO:0000256" key="5">
    <source>
        <dbReference type="ARBA" id="ARBA00038437"/>
    </source>
</evidence>
<feature type="domain" description="Helicase ATP-binding" evidence="6">
    <location>
        <begin position="25"/>
        <end position="175"/>
    </location>
</feature>
<dbReference type="Gene3D" id="3.40.50.300">
    <property type="entry name" value="P-loop containing nucleotide triphosphate hydrolases"/>
    <property type="match status" value="2"/>
</dbReference>
<dbReference type="Pfam" id="PF00271">
    <property type="entry name" value="Helicase_C"/>
    <property type="match status" value="1"/>
</dbReference>
<evidence type="ECO:0000313" key="9">
    <source>
        <dbReference type="Proteomes" id="UP000016648"/>
    </source>
</evidence>
<evidence type="ECO:0000256" key="3">
    <source>
        <dbReference type="ARBA" id="ARBA00022806"/>
    </source>
</evidence>
<protein>
    <submittedName>
        <fullName evidence="8">DEAD/DEAH box helicase</fullName>
    </submittedName>
</protein>
<feature type="domain" description="Helicase C-terminal" evidence="7">
    <location>
        <begin position="220"/>
        <end position="368"/>
    </location>
</feature>
<dbReference type="GO" id="GO:0005829">
    <property type="term" value="C:cytosol"/>
    <property type="evidence" value="ECO:0007669"/>
    <property type="project" value="TreeGrafter"/>
</dbReference>
<evidence type="ECO:0000259" key="6">
    <source>
        <dbReference type="PROSITE" id="PS51192"/>
    </source>
</evidence>
<dbReference type="InterPro" id="IPR050079">
    <property type="entry name" value="DEAD_box_RNA_helicase"/>
</dbReference>
<dbReference type="RefSeq" id="WP_021588490.1">
    <property type="nucleotide sequence ID" value="NZ_AWEY01000004.1"/>
</dbReference>
<keyword evidence="4" id="KW-0067">ATP-binding</keyword>
<accession>U2QGM4</accession>
<dbReference type="Pfam" id="PF00270">
    <property type="entry name" value="DEAD"/>
    <property type="match status" value="1"/>
</dbReference>
<dbReference type="InterPro" id="IPR027417">
    <property type="entry name" value="P-loop_NTPase"/>
</dbReference>
<dbReference type="GO" id="GO:0005524">
    <property type="term" value="F:ATP binding"/>
    <property type="evidence" value="ECO:0007669"/>
    <property type="project" value="UniProtKB-KW"/>
</dbReference>